<dbReference type="EC" id="6.3.2.8" evidence="3 14"/>
<evidence type="ECO:0000259" key="15">
    <source>
        <dbReference type="Pfam" id="PF01225"/>
    </source>
</evidence>
<feature type="domain" description="Mur ligase N-terminal catalytic" evidence="15">
    <location>
        <begin position="42"/>
        <end position="139"/>
    </location>
</feature>
<evidence type="ECO:0000256" key="7">
    <source>
        <dbReference type="ARBA" id="ARBA00022741"/>
    </source>
</evidence>
<dbReference type="SUPFAM" id="SSF51984">
    <property type="entry name" value="MurCD N-terminal domain"/>
    <property type="match status" value="1"/>
</dbReference>
<dbReference type="Pfam" id="PF01225">
    <property type="entry name" value="Mur_ligase"/>
    <property type="match status" value="1"/>
</dbReference>
<dbReference type="InterPro" id="IPR036565">
    <property type="entry name" value="Mur-like_cat_sf"/>
</dbReference>
<dbReference type="GO" id="GO:0008763">
    <property type="term" value="F:UDP-N-acetylmuramate-L-alanine ligase activity"/>
    <property type="evidence" value="ECO:0007669"/>
    <property type="project" value="UniProtKB-EC"/>
</dbReference>
<evidence type="ECO:0000256" key="2">
    <source>
        <dbReference type="ARBA" id="ARBA00004752"/>
    </source>
</evidence>
<evidence type="ECO:0000256" key="14">
    <source>
        <dbReference type="HAMAP-Rule" id="MF_00046"/>
    </source>
</evidence>
<evidence type="ECO:0000256" key="1">
    <source>
        <dbReference type="ARBA" id="ARBA00004496"/>
    </source>
</evidence>
<dbReference type="InterPro" id="IPR004101">
    <property type="entry name" value="Mur_ligase_C"/>
</dbReference>
<accession>A0ABY7JW76</accession>
<proteinExistence type="inferred from homology"/>
<comment type="pathway">
    <text evidence="2 14">Cell wall biogenesis; peptidoglycan biosynthesis.</text>
</comment>
<dbReference type="InterPro" id="IPR000713">
    <property type="entry name" value="Mur_ligase_N"/>
</dbReference>
<keyword evidence="4 14" id="KW-0963">Cytoplasm</keyword>
<evidence type="ECO:0000313" key="18">
    <source>
        <dbReference type="EMBL" id="WAX56801.1"/>
    </source>
</evidence>
<keyword evidence="6 14" id="KW-0132">Cell division</keyword>
<evidence type="ECO:0000313" key="19">
    <source>
        <dbReference type="Proteomes" id="UP001164693"/>
    </source>
</evidence>
<comment type="catalytic activity">
    <reaction evidence="13 14">
        <text>UDP-N-acetyl-alpha-D-muramate + L-alanine + ATP = UDP-N-acetyl-alpha-D-muramoyl-L-alanine + ADP + phosphate + H(+)</text>
        <dbReference type="Rhea" id="RHEA:23372"/>
        <dbReference type="ChEBI" id="CHEBI:15378"/>
        <dbReference type="ChEBI" id="CHEBI:30616"/>
        <dbReference type="ChEBI" id="CHEBI:43474"/>
        <dbReference type="ChEBI" id="CHEBI:57972"/>
        <dbReference type="ChEBI" id="CHEBI:70757"/>
        <dbReference type="ChEBI" id="CHEBI:83898"/>
        <dbReference type="ChEBI" id="CHEBI:456216"/>
        <dbReference type="EC" id="6.3.2.8"/>
    </reaction>
</comment>
<dbReference type="InterPro" id="IPR036615">
    <property type="entry name" value="Mur_ligase_C_dom_sf"/>
</dbReference>
<keyword evidence="5 14" id="KW-0436">Ligase</keyword>
<name>A0ABY7JW76_9ACTN</name>
<gene>
    <name evidence="14 18" type="primary">murC</name>
    <name evidence="18" type="ORF">M6B22_20085</name>
</gene>
<evidence type="ECO:0000259" key="17">
    <source>
        <dbReference type="Pfam" id="PF08245"/>
    </source>
</evidence>
<dbReference type="PANTHER" id="PTHR43445">
    <property type="entry name" value="UDP-N-ACETYLMURAMATE--L-ALANINE LIGASE-RELATED"/>
    <property type="match status" value="1"/>
</dbReference>
<keyword evidence="9 14" id="KW-0133">Cell shape</keyword>
<evidence type="ECO:0000256" key="11">
    <source>
        <dbReference type="ARBA" id="ARBA00023306"/>
    </source>
</evidence>
<feature type="binding site" evidence="14">
    <location>
        <begin position="146"/>
        <end position="152"/>
    </location>
    <ligand>
        <name>ATP</name>
        <dbReference type="ChEBI" id="CHEBI:30616"/>
    </ligand>
</feature>
<protein>
    <recommendedName>
        <fullName evidence="3 14">UDP-N-acetylmuramate--L-alanine ligase</fullName>
        <ecNumber evidence="3 14">6.3.2.8</ecNumber>
    </recommendedName>
    <alternativeName>
        <fullName evidence="14">UDP-N-acetylmuramoyl-L-alanine synthetase</fullName>
    </alternativeName>
</protein>
<keyword evidence="10 14" id="KW-0573">Peptidoglycan synthesis</keyword>
<dbReference type="InterPro" id="IPR005758">
    <property type="entry name" value="UDP-N-AcMur_Ala_ligase_MurC"/>
</dbReference>
<keyword evidence="11 14" id="KW-0131">Cell cycle</keyword>
<dbReference type="Proteomes" id="UP001164693">
    <property type="component" value="Chromosome"/>
</dbReference>
<dbReference type="Gene3D" id="3.40.50.720">
    <property type="entry name" value="NAD(P)-binding Rossmann-like Domain"/>
    <property type="match status" value="1"/>
</dbReference>
<dbReference type="EMBL" id="CP097463">
    <property type="protein sequence ID" value="WAX56801.1"/>
    <property type="molecule type" value="Genomic_DNA"/>
</dbReference>
<comment type="subcellular location">
    <subcellularLocation>
        <location evidence="1 14">Cytoplasm</location>
    </subcellularLocation>
</comment>
<evidence type="ECO:0000256" key="13">
    <source>
        <dbReference type="ARBA" id="ARBA00047833"/>
    </source>
</evidence>
<keyword evidence="7 14" id="KW-0547">Nucleotide-binding</keyword>
<dbReference type="Gene3D" id="3.90.190.20">
    <property type="entry name" value="Mur ligase, C-terminal domain"/>
    <property type="match status" value="1"/>
</dbReference>
<keyword evidence="12 14" id="KW-0961">Cell wall biogenesis/degradation</keyword>
<evidence type="ECO:0000256" key="12">
    <source>
        <dbReference type="ARBA" id="ARBA00023316"/>
    </source>
</evidence>
<keyword evidence="19" id="KW-1185">Reference proteome</keyword>
<dbReference type="SUPFAM" id="SSF53623">
    <property type="entry name" value="MurD-like peptide ligases, catalytic domain"/>
    <property type="match status" value="1"/>
</dbReference>
<evidence type="ECO:0000256" key="9">
    <source>
        <dbReference type="ARBA" id="ARBA00022960"/>
    </source>
</evidence>
<dbReference type="NCBIfam" id="TIGR01082">
    <property type="entry name" value="murC"/>
    <property type="match status" value="1"/>
</dbReference>
<evidence type="ECO:0000256" key="4">
    <source>
        <dbReference type="ARBA" id="ARBA00022490"/>
    </source>
</evidence>
<sequence length="510" mass="53491">MTDRTTQDASEGRPQDWAAPGAALVRSAATDVIPALADLGRVHIMGIAGAGMSGLARILIERGVPVSGCEARMSTTVDGLRALGATVHVGHSVEHLLDADTFVYTTAINPKHEEMLAARASGKPVLRRAAALAAALEDKRSVAIAGTHGKTSTTSLLTVGAQACGVDPSFAIGGNLYEGGRNAHLGTGTLAIVEADESDGSFLLTRPVAAIVTNVEADHLENHGDLEGIFRAFEQFVDRIEERGLLLACADDAGAQRIAEYARRTGRRVQTYGESPGADVLVSDILLLPDGVEFTAHDAHIGTRRVRVGALIGRHMALNAAAALAMAGELGLDLDAVTRAWAGFGGVHRRFESHGTGGGVRVYDDYAHHPTEIVASLTAARPAAGEGRLIAVFQPGTYSRTQTFAREFADAMALADIAVVMDIFPAREEPIPGITGATITELIELPAERVVYEPRYGAVPARIAALARPGDLVLTMGIGNVYLLCDEIRDACRAAFRSASGPVPASEPQP</sequence>
<dbReference type="PANTHER" id="PTHR43445:SF3">
    <property type="entry name" value="UDP-N-ACETYLMURAMATE--L-ALANINE LIGASE"/>
    <property type="match status" value="1"/>
</dbReference>
<evidence type="ECO:0000259" key="16">
    <source>
        <dbReference type="Pfam" id="PF02875"/>
    </source>
</evidence>
<evidence type="ECO:0000256" key="10">
    <source>
        <dbReference type="ARBA" id="ARBA00022984"/>
    </source>
</evidence>
<organism evidence="18 19">
    <name type="scientific">Jatrophihabitans cynanchi</name>
    <dbReference type="NCBI Taxonomy" id="2944128"/>
    <lineage>
        <taxon>Bacteria</taxon>
        <taxon>Bacillati</taxon>
        <taxon>Actinomycetota</taxon>
        <taxon>Actinomycetes</taxon>
        <taxon>Jatrophihabitantales</taxon>
        <taxon>Jatrophihabitantaceae</taxon>
        <taxon>Jatrophihabitans</taxon>
    </lineage>
</organism>
<dbReference type="HAMAP" id="MF_00046">
    <property type="entry name" value="MurC"/>
    <property type="match status" value="1"/>
</dbReference>
<dbReference type="SUPFAM" id="SSF53244">
    <property type="entry name" value="MurD-like peptide ligases, peptide-binding domain"/>
    <property type="match status" value="1"/>
</dbReference>
<comment type="function">
    <text evidence="14">Cell wall formation.</text>
</comment>
<evidence type="ECO:0000256" key="6">
    <source>
        <dbReference type="ARBA" id="ARBA00022618"/>
    </source>
</evidence>
<feature type="domain" description="Mur ligase C-terminal" evidence="16">
    <location>
        <begin position="349"/>
        <end position="477"/>
    </location>
</feature>
<comment type="similarity">
    <text evidence="14">Belongs to the MurCDEF family.</text>
</comment>
<evidence type="ECO:0000256" key="3">
    <source>
        <dbReference type="ARBA" id="ARBA00012211"/>
    </source>
</evidence>
<dbReference type="Pfam" id="PF08245">
    <property type="entry name" value="Mur_ligase_M"/>
    <property type="match status" value="1"/>
</dbReference>
<reference evidence="18" key="1">
    <citation type="submission" date="2022-05" db="EMBL/GenBank/DDBJ databases">
        <title>Jatrophihabitans sp. SB3-54 whole genome sequence.</title>
        <authorList>
            <person name="Suh M.K."/>
            <person name="Eom M.K."/>
            <person name="Kim J.S."/>
            <person name="Kim H.S."/>
            <person name="Do H.E."/>
            <person name="Shin Y.K."/>
            <person name="Lee J.-S."/>
        </authorList>
    </citation>
    <scope>NUCLEOTIDE SEQUENCE</scope>
    <source>
        <strain evidence="18">SB3-54</strain>
    </source>
</reference>
<evidence type="ECO:0000256" key="5">
    <source>
        <dbReference type="ARBA" id="ARBA00022598"/>
    </source>
</evidence>
<dbReference type="InterPro" id="IPR013221">
    <property type="entry name" value="Mur_ligase_cen"/>
</dbReference>
<evidence type="ECO:0000256" key="8">
    <source>
        <dbReference type="ARBA" id="ARBA00022840"/>
    </source>
</evidence>
<dbReference type="Pfam" id="PF02875">
    <property type="entry name" value="Mur_ligase_C"/>
    <property type="match status" value="1"/>
</dbReference>
<dbReference type="Gene3D" id="3.40.1190.10">
    <property type="entry name" value="Mur-like, catalytic domain"/>
    <property type="match status" value="1"/>
</dbReference>
<keyword evidence="8 14" id="KW-0067">ATP-binding</keyword>
<feature type="domain" description="Mur ligase central" evidence="17">
    <location>
        <begin position="144"/>
        <end position="327"/>
    </location>
</feature>
<dbReference type="InterPro" id="IPR050061">
    <property type="entry name" value="MurCDEF_pg_biosynth"/>
</dbReference>